<dbReference type="EMBL" id="JAHJDP010000004">
    <property type="protein sequence ID" value="MBU2689409.1"/>
    <property type="molecule type" value="Genomic_DNA"/>
</dbReference>
<dbReference type="Gene3D" id="2.60.40.10">
    <property type="entry name" value="Immunoglobulins"/>
    <property type="match status" value="1"/>
</dbReference>
<evidence type="ECO:0000313" key="3">
    <source>
        <dbReference type="Proteomes" id="UP000777784"/>
    </source>
</evidence>
<dbReference type="AlphaFoldDB" id="A0A948W4J2"/>
<feature type="signal peptide" evidence="1">
    <location>
        <begin position="1"/>
        <end position="28"/>
    </location>
</feature>
<protein>
    <recommendedName>
        <fullName evidence="4">FlgD Ig-like domain-containing protein</fullName>
    </recommendedName>
</protein>
<evidence type="ECO:0008006" key="4">
    <source>
        <dbReference type="Google" id="ProtNLM"/>
    </source>
</evidence>
<organism evidence="2 3">
    <name type="scientific">Eiseniibacteriota bacterium</name>
    <dbReference type="NCBI Taxonomy" id="2212470"/>
    <lineage>
        <taxon>Bacteria</taxon>
        <taxon>Candidatus Eiseniibacteriota</taxon>
    </lineage>
</organism>
<reference evidence="2" key="1">
    <citation type="submission" date="2021-05" db="EMBL/GenBank/DDBJ databases">
        <title>Energy efficiency and biological interactions define the core microbiome of deep oligotrophic groundwater.</title>
        <authorList>
            <person name="Mehrshad M."/>
            <person name="Lopez-Fernandez M."/>
            <person name="Bell E."/>
            <person name="Bernier-Latmani R."/>
            <person name="Bertilsson S."/>
            <person name="Dopson M."/>
        </authorList>
    </citation>
    <scope>NUCLEOTIDE SEQUENCE</scope>
    <source>
        <strain evidence="2">Modern_marine.mb.64</strain>
    </source>
</reference>
<dbReference type="InterPro" id="IPR013783">
    <property type="entry name" value="Ig-like_fold"/>
</dbReference>
<comment type="caution">
    <text evidence="2">The sequence shown here is derived from an EMBL/GenBank/DDBJ whole genome shotgun (WGS) entry which is preliminary data.</text>
</comment>
<evidence type="ECO:0000256" key="1">
    <source>
        <dbReference type="SAM" id="SignalP"/>
    </source>
</evidence>
<gene>
    <name evidence="2" type="ORF">KJ970_00650</name>
</gene>
<accession>A0A948W4J2</accession>
<sequence>MTLPASIRLALRIICLLPGLALSLPAPAAGQQLLFEDFALDSGAFSPNGDGIQDHLLITVRLNQAGYLRVQVDSSDVPIRTLLDSVAVGTGAVELIWNGTADPAGLDPRLVSEGDYTVKAAAWSGTQSIVADPLDLVLDITAPVHTSTLFVEGDTLVRDGESIQLETTWNGDDYRIRPDFTAVDSDTLGGLQMMESGTTTRFQYTLSFYNTTADADSLPVPITAVDPAGNTAVDTTILLNLHNTPIPLGSVLADSSSCISDEWSIVIKTRWDRDDLSIVPDFAHIDNGLPGPYTVYPEGGGLYTIQYTTSENNTTPDADSLVVGLTASTRFGDRFTDNSLRLTMNNHPPVHIATRLINAKTVFKNSDTLKIETQWSSPGELEINVGADFQGISSRFKDGNEATQQTNDTTFVITYLIPAANEASDAASVLIPVYAQTGGCRREEIRALWIGLDNTAPTIVPVLNPLPSSVTTDQITVAGVVDSLPAVAIFKDGKRVATADVGAGGEFSVPISLTPGPQEIAAAGRDAAGNESGHSAAQTVIYVTAGEVLIPKPFRPGDIMTISHPIGYEHVDARLLNIEGGLVREWRWDQNLNYIEIQWDGRNGDNARVHSGAYLLKWEARFSDGGSEKHIWPILYLR</sequence>
<dbReference type="Proteomes" id="UP000777784">
    <property type="component" value="Unassembled WGS sequence"/>
</dbReference>
<keyword evidence="1" id="KW-0732">Signal</keyword>
<proteinExistence type="predicted"/>
<evidence type="ECO:0000313" key="2">
    <source>
        <dbReference type="EMBL" id="MBU2689409.1"/>
    </source>
</evidence>
<feature type="chain" id="PRO_5038130985" description="FlgD Ig-like domain-containing protein" evidence="1">
    <location>
        <begin position="29"/>
        <end position="638"/>
    </location>
</feature>
<dbReference type="Gene3D" id="2.60.40.4070">
    <property type="match status" value="1"/>
</dbReference>
<name>A0A948W4J2_UNCEI</name>